<name>A0A9J6H1Q5_HAELO</name>
<keyword evidence="1" id="KW-0812">Transmembrane</keyword>
<dbReference type="Proteomes" id="UP000821853">
    <property type="component" value="Chromosome 8"/>
</dbReference>
<dbReference type="VEuPathDB" id="VectorBase:HLOH_042852"/>
<sequence length="110" mass="12183">MNEDIQSLAVGRPIVLSELAAQHKRFCELWHTFVQCDRIFSVCLLVSIPLNILNASPWGYYIITSKASFLNIAMDIIGFATMCAELFVLGAYGSAAQIQVNVTYSPIILL</sequence>
<keyword evidence="1" id="KW-1133">Transmembrane helix</keyword>
<keyword evidence="1" id="KW-0472">Membrane</keyword>
<evidence type="ECO:0000313" key="2">
    <source>
        <dbReference type="EMBL" id="KAH9380652.1"/>
    </source>
</evidence>
<comment type="caution">
    <text evidence="2">The sequence shown here is derived from an EMBL/GenBank/DDBJ whole genome shotgun (WGS) entry which is preliminary data.</text>
</comment>
<dbReference type="AlphaFoldDB" id="A0A9J6H1Q5"/>
<evidence type="ECO:0000313" key="3">
    <source>
        <dbReference type="Proteomes" id="UP000821853"/>
    </source>
</evidence>
<gene>
    <name evidence="2" type="ORF">HPB48_005696</name>
</gene>
<protein>
    <submittedName>
        <fullName evidence="2">Uncharacterized protein</fullName>
    </submittedName>
</protein>
<accession>A0A9J6H1Q5</accession>
<proteinExistence type="predicted"/>
<feature type="transmembrane region" description="Helical" evidence="1">
    <location>
        <begin position="69"/>
        <end position="92"/>
    </location>
</feature>
<keyword evidence="3" id="KW-1185">Reference proteome</keyword>
<reference evidence="2 3" key="1">
    <citation type="journal article" date="2020" name="Cell">
        <title>Large-Scale Comparative Analyses of Tick Genomes Elucidate Their Genetic Diversity and Vector Capacities.</title>
        <authorList>
            <consortium name="Tick Genome and Microbiome Consortium (TIGMIC)"/>
            <person name="Jia N."/>
            <person name="Wang J."/>
            <person name="Shi W."/>
            <person name="Du L."/>
            <person name="Sun Y."/>
            <person name="Zhan W."/>
            <person name="Jiang J.F."/>
            <person name="Wang Q."/>
            <person name="Zhang B."/>
            <person name="Ji P."/>
            <person name="Bell-Sakyi L."/>
            <person name="Cui X.M."/>
            <person name="Yuan T.T."/>
            <person name="Jiang B.G."/>
            <person name="Yang W.F."/>
            <person name="Lam T.T."/>
            <person name="Chang Q.C."/>
            <person name="Ding S.J."/>
            <person name="Wang X.J."/>
            <person name="Zhu J.G."/>
            <person name="Ruan X.D."/>
            <person name="Zhao L."/>
            <person name="Wei J.T."/>
            <person name="Ye R.Z."/>
            <person name="Que T.C."/>
            <person name="Du C.H."/>
            <person name="Zhou Y.H."/>
            <person name="Cheng J.X."/>
            <person name="Dai P.F."/>
            <person name="Guo W.B."/>
            <person name="Han X.H."/>
            <person name="Huang E.J."/>
            <person name="Li L.F."/>
            <person name="Wei W."/>
            <person name="Gao Y.C."/>
            <person name="Liu J.Z."/>
            <person name="Shao H.Z."/>
            <person name="Wang X."/>
            <person name="Wang C.C."/>
            <person name="Yang T.C."/>
            <person name="Huo Q.B."/>
            <person name="Li W."/>
            <person name="Chen H.Y."/>
            <person name="Chen S.E."/>
            <person name="Zhou L.G."/>
            <person name="Ni X.B."/>
            <person name="Tian J.H."/>
            <person name="Sheng Y."/>
            <person name="Liu T."/>
            <person name="Pan Y.S."/>
            <person name="Xia L.Y."/>
            <person name="Li J."/>
            <person name="Zhao F."/>
            <person name="Cao W.C."/>
        </authorList>
    </citation>
    <scope>NUCLEOTIDE SEQUENCE [LARGE SCALE GENOMIC DNA]</scope>
    <source>
        <strain evidence="2">HaeL-2018</strain>
    </source>
</reference>
<organism evidence="2 3">
    <name type="scientific">Haemaphysalis longicornis</name>
    <name type="common">Bush tick</name>
    <dbReference type="NCBI Taxonomy" id="44386"/>
    <lineage>
        <taxon>Eukaryota</taxon>
        <taxon>Metazoa</taxon>
        <taxon>Ecdysozoa</taxon>
        <taxon>Arthropoda</taxon>
        <taxon>Chelicerata</taxon>
        <taxon>Arachnida</taxon>
        <taxon>Acari</taxon>
        <taxon>Parasitiformes</taxon>
        <taxon>Ixodida</taxon>
        <taxon>Ixodoidea</taxon>
        <taxon>Ixodidae</taxon>
        <taxon>Haemaphysalinae</taxon>
        <taxon>Haemaphysalis</taxon>
    </lineage>
</organism>
<evidence type="ECO:0000256" key="1">
    <source>
        <dbReference type="SAM" id="Phobius"/>
    </source>
</evidence>
<feature type="transmembrane region" description="Helical" evidence="1">
    <location>
        <begin position="39"/>
        <end position="63"/>
    </location>
</feature>
<dbReference type="EMBL" id="JABSTR010000010">
    <property type="protein sequence ID" value="KAH9380652.1"/>
    <property type="molecule type" value="Genomic_DNA"/>
</dbReference>
<dbReference type="OrthoDB" id="10438457at2759"/>